<evidence type="ECO:0000313" key="1">
    <source>
        <dbReference type="EnsemblPlants" id="TuG1812G0300005797.01.T01.cds307528"/>
    </source>
</evidence>
<reference evidence="1" key="2">
    <citation type="submission" date="2018-03" db="EMBL/GenBank/DDBJ databases">
        <title>The Triticum urartu genome reveals the dynamic nature of wheat genome evolution.</title>
        <authorList>
            <person name="Ling H."/>
            <person name="Ma B."/>
            <person name="Shi X."/>
            <person name="Liu H."/>
            <person name="Dong L."/>
            <person name="Sun H."/>
            <person name="Cao Y."/>
            <person name="Gao Q."/>
            <person name="Zheng S."/>
            <person name="Li Y."/>
            <person name="Yu Y."/>
            <person name="Du H."/>
            <person name="Qi M."/>
            <person name="Li Y."/>
            <person name="Yu H."/>
            <person name="Cui Y."/>
            <person name="Wang N."/>
            <person name="Chen C."/>
            <person name="Wu H."/>
            <person name="Zhao Y."/>
            <person name="Zhang J."/>
            <person name="Li Y."/>
            <person name="Zhou W."/>
            <person name="Zhang B."/>
            <person name="Hu W."/>
            <person name="Eijk M."/>
            <person name="Tang J."/>
            <person name="Witsenboer H."/>
            <person name="Zhao S."/>
            <person name="Li Z."/>
            <person name="Zhang A."/>
            <person name="Wang D."/>
            <person name="Liang C."/>
        </authorList>
    </citation>
    <scope>NUCLEOTIDE SEQUENCE [LARGE SCALE GENOMIC DNA]</scope>
    <source>
        <strain evidence="1">cv. G1812</strain>
    </source>
</reference>
<reference evidence="1" key="3">
    <citation type="submission" date="2022-06" db="UniProtKB">
        <authorList>
            <consortium name="EnsemblPlants"/>
        </authorList>
    </citation>
    <scope>IDENTIFICATION</scope>
</reference>
<sequence>MLSRALCFHHHNSLTPASLTESITALTFPWYFSSLFMWMDTAGIPLSSRHLPSNFPIFAVAETSWVDSKFGLSSFSCELAEHATIAVGVWITWAVTYLFEIASSKGTA</sequence>
<evidence type="ECO:0000313" key="2">
    <source>
        <dbReference type="Proteomes" id="UP000015106"/>
    </source>
</evidence>
<reference evidence="2" key="1">
    <citation type="journal article" date="2013" name="Nature">
        <title>Draft genome of the wheat A-genome progenitor Triticum urartu.</title>
        <authorList>
            <person name="Ling H.Q."/>
            <person name="Zhao S."/>
            <person name="Liu D."/>
            <person name="Wang J."/>
            <person name="Sun H."/>
            <person name="Zhang C."/>
            <person name="Fan H."/>
            <person name="Li D."/>
            <person name="Dong L."/>
            <person name="Tao Y."/>
            <person name="Gao C."/>
            <person name="Wu H."/>
            <person name="Li Y."/>
            <person name="Cui Y."/>
            <person name="Guo X."/>
            <person name="Zheng S."/>
            <person name="Wang B."/>
            <person name="Yu K."/>
            <person name="Liang Q."/>
            <person name="Yang W."/>
            <person name="Lou X."/>
            <person name="Chen J."/>
            <person name="Feng M."/>
            <person name="Jian J."/>
            <person name="Zhang X."/>
            <person name="Luo G."/>
            <person name="Jiang Y."/>
            <person name="Liu J."/>
            <person name="Wang Z."/>
            <person name="Sha Y."/>
            <person name="Zhang B."/>
            <person name="Wu H."/>
            <person name="Tang D."/>
            <person name="Shen Q."/>
            <person name="Xue P."/>
            <person name="Zou S."/>
            <person name="Wang X."/>
            <person name="Liu X."/>
            <person name="Wang F."/>
            <person name="Yang Y."/>
            <person name="An X."/>
            <person name="Dong Z."/>
            <person name="Zhang K."/>
            <person name="Zhang X."/>
            <person name="Luo M.C."/>
            <person name="Dvorak J."/>
            <person name="Tong Y."/>
            <person name="Wang J."/>
            <person name="Yang H."/>
            <person name="Li Z."/>
            <person name="Wang D."/>
            <person name="Zhang A."/>
            <person name="Wang J."/>
        </authorList>
    </citation>
    <scope>NUCLEOTIDE SEQUENCE</scope>
    <source>
        <strain evidence="2">cv. G1812</strain>
    </source>
</reference>
<proteinExistence type="predicted"/>
<dbReference type="Gramene" id="TuG1812G0300005797.01.T01">
    <property type="protein sequence ID" value="TuG1812G0300005797.01.T01.cds307528"/>
    <property type="gene ID" value="TuG1812G0300005797.01"/>
</dbReference>
<accession>A0A8R7PYF9</accession>
<dbReference type="EnsemblPlants" id="TuG1812G0300005797.01.T01">
    <property type="protein sequence ID" value="TuG1812G0300005797.01.T01.cds307528"/>
    <property type="gene ID" value="TuG1812G0300005797.01"/>
</dbReference>
<protein>
    <submittedName>
        <fullName evidence="1">Uncharacterized protein</fullName>
    </submittedName>
</protein>
<dbReference type="AlphaFoldDB" id="A0A8R7PYF9"/>
<keyword evidence="2" id="KW-1185">Reference proteome</keyword>
<organism evidence="1 2">
    <name type="scientific">Triticum urartu</name>
    <name type="common">Red wild einkorn</name>
    <name type="synonym">Crithodium urartu</name>
    <dbReference type="NCBI Taxonomy" id="4572"/>
    <lineage>
        <taxon>Eukaryota</taxon>
        <taxon>Viridiplantae</taxon>
        <taxon>Streptophyta</taxon>
        <taxon>Embryophyta</taxon>
        <taxon>Tracheophyta</taxon>
        <taxon>Spermatophyta</taxon>
        <taxon>Magnoliopsida</taxon>
        <taxon>Liliopsida</taxon>
        <taxon>Poales</taxon>
        <taxon>Poaceae</taxon>
        <taxon>BOP clade</taxon>
        <taxon>Pooideae</taxon>
        <taxon>Triticodae</taxon>
        <taxon>Triticeae</taxon>
        <taxon>Triticinae</taxon>
        <taxon>Triticum</taxon>
    </lineage>
</organism>
<name>A0A8R7PYF9_TRIUA</name>
<dbReference type="Proteomes" id="UP000015106">
    <property type="component" value="Chromosome 3"/>
</dbReference>